<keyword evidence="4 6" id="KW-0479">Metal-binding</keyword>
<gene>
    <name evidence="7" type="ORF">GC102_12295</name>
</gene>
<comment type="cofactor">
    <cofactor evidence="6">
        <name>heme</name>
        <dbReference type="ChEBI" id="CHEBI:30413"/>
    </cofactor>
</comment>
<evidence type="ECO:0000256" key="5">
    <source>
        <dbReference type="ARBA" id="ARBA00023004"/>
    </source>
</evidence>
<name>A0ABX1YZY2_9BACL</name>
<keyword evidence="3 6" id="KW-0349">Heme</keyword>
<evidence type="ECO:0000256" key="4">
    <source>
        <dbReference type="ARBA" id="ARBA00022723"/>
    </source>
</evidence>
<dbReference type="Gene3D" id="1.10.490.10">
    <property type="entry name" value="Globins"/>
    <property type="match status" value="1"/>
</dbReference>
<evidence type="ECO:0000256" key="6">
    <source>
        <dbReference type="PIRNR" id="PIRNR002030"/>
    </source>
</evidence>
<dbReference type="InterPro" id="IPR001486">
    <property type="entry name" value="Hemoglobin_trunc"/>
</dbReference>
<evidence type="ECO:0000313" key="8">
    <source>
        <dbReference type="Proteomes" id="UP000658690"/>
    </source>
</evidence>
<comment type="caution">
    <text evidence="7">The sequence shown here is derived from an EMBL/GenBank/DDBJ whole genome shotgun (WGS) entry which is preliminary data.</text>
</comment>
<evidence type="ECO:0000256" key="1">
    <source>
        <dbReference type="ARBA" id="ARBA00009660"/>
    </source>
</evidence>
<dbReference type="Pfam" id="PF01152">
    <property type="entry name" value="Bac_globin"/>
    <property type="match status" value="1"/>
</dbReference>
<keyword evidence="2 6" id="KW-0813">Transport</keyword>
<dbReference type="RefSeq" id="WP_171689816.1">
    <property type="nucleotide sequence ID" value="NZ_WHOC01000068.1"/>
</dbReference>
<dbReference type="InterPro" id="IPR009050">
    <property type="entry name" value="Globin-like_sf"/>
</dbReference>
<dbReference type="Proteomes" id="UP000658690">
    <property type="component" value="Unassembled WGS sequence"/>
</dbReference>
<dbReference type="InterPro" id="IPR016339">
    <property type="entry name" value="Hemoglobin_trunc_I"/>
</dbReference>
<accession>A0ABX1YZY2</accession>
<dbReference type="CDD" id="cd00454">
    <property type="entry name" value="TrHb1_N"/>
    <property type="match status" value="1"/>
</dbReference>
<keyword evidence="6" id="KW-0561">Oxygen transport</keyword>
<dbReference type="InterPro" id="IPR012292">
    <property type="entry name" value="Globin/Proto"/>
</dbReference>
<organism evidence="7 8">
    <name type="scientific">Paenibacillus germinis</name>
    <dbReference type="NCBI Taxonomy" id="2654979"/>
    <lineage>
        <taxon>Bacteria</taxon>
        <taxon>Bacillati</taxon>
        <taxon>Bacillota</taxon>
        <taxon>Bacilli</taxon>
        <taxon>Bacillales</taxon>
        <taxon>Paenibacillaceae</taxon>
        <taxon>Paenibacillus</taxon>
    </lineage>
</organism>
<evidence type="ECO:0000256" key="3">
    <source>
        <dbReference type="ARBA" id="ARBA00022617"/>
    </source>
</evidence>
<protein>
    <recommendedName>
        <fullName evidence="6">Group 1 truncated hemoglobin</fullName>
    </recommendedName>
</protein>
<evidence type="ECO:0000256" key="2">
    <source>
        <dbReference type="ARBA" id="ARBA00022448"/>
    </source>
</evidence>
<comment type="similarity">
    <text evidence="1 6">Belongs to the truncated hemoglobin family. Group I subfamily.</text>
</comment>
<evidence type="ECO:0000313" key="7">
    <source>
        <dbReference type="EMBL" id="NOU86546.1"/>
    </source>
</evidence>
<reference evidence="7 8" key="1">
    <citation type="submission" date="2019-10" db="EMBL/GenBank/DDBJ databases">
        <title>Description of Paenibacillus choica sp. nov.</title>
        <authorList>
            <person name="Carlier A."/>
            <person name="Qi S."/>
        </authorList>
    </citation>
    <scope>NUCLEOTIDE SEQUENCE [LARGE SCALE GENOMIC DNA]</scope>
    <source>
        <strain evidence="7 8">LMG 31460</strain>
    </source>
</reference>
<dbReference type="PIRSF" id="PIRSF002030">
    <property type="entry name" value="Globin_Protozoa/Cyanobacteria"/>
    <property type="match status" value="1"/>
</dbReference>
<keyword evidence="8" id="KW-1185">Reference proteome</keyword>
<sequence>MSTLYEKFGGEETIAKVVNYFYDLVLADDTVNHFFKHTDMEKQRKHQTKFISFALGGPNQYSGGAMSKVHEGMDLQPAHFDAIVKHLRSALLHFGVSEDDISKALNKVESLRGDILYK</sequence>
<dbReference type="EMBL" id="WHOC01000068">
    <property type="protein sequence ID" value="NOU86546.1"/>
    <property type="molecule type" value="Genomic_DNA"/>
</dbReference>
<keyword evidence="5 6" id="KW-0408">Iron</keyword>
<proteinExistence type="inferred from homology"/>
<dbReference type="SUPFAM" id="SSF46458">
    <property type="entry name" value="Globin-like"/>
    <property type="match status" value="1"/>
</dbReference>